<organism evidence="2 3">
    <name type="scientific">Hyaloscypha hepaticicola</name>
    <dbReference type="NCBI Taxonomy" id="2082293"/>
    <lineage>
        <taxon>Eukaryota</taxon>
        <taxon>Fungi</taxon>
        <taxon>Dikarya</taxon>
        <taxon>Ascomycota</taxon>
        <taxon>Pezizomycotina</taxon>
        <taxon>Leotiomycetes</taxon>
        <taxon>Helotiales</taxon>
        <taxon>Hyaloscyphaceae</taxon>
        <taxon>Hyaloscypha</taxon>
    </lineage>
</organism>
<keyword evidence="3" id="KW-1185">Reference proteome</keyword>
<dbReference type="OrthoDB" id="544685at2759"/>
<proteinExistence type="predicted"/>
<feature type="compositionally biased region" description="Basic residues" evidence="1">
    <location>
        <begin position="205"/>
        <end position="214"/>
    </location>
</feature>
<dbReference type="AlphaFoldDB" id="A0A2J6QI92"/>
<dbReference type="STRING" id="1745343.A0A2J6QI92"/>
<protein>
    <submittedName>
        <fullName evidence="2">Uncharacterized protein</fullName>
    </submittedName>
</protein>
<dbReference type="PANTHER" id="PTHR31323">
    <property type="entry name" value="MECHANOSENSITIVE ION CHANNEL PROTEIN MSY2"/>
    <property type="match status" value="1"/>
</dbReference>
<evidence type="ECO:0000256" key="1">
    <source>
        <dbReference type="SAM" id="MobiDB-lite"/>
    </source>
</evidence>
<feature type="compositionally biased region" description="Polar residues" evidence="1">
    <location>
        <begin position="125"/>
        <end position="134"/>
    </location>
</feature>
<feature type="region of interest" description="Disordered" evidence="1">
    <location>
        <begin position="163"/>
        <end position="223"/>
    </location>
</feature>
<dbReference type="Proteomes" id="UP000235672">
    <property type="component" value="Unassembled WGS sequence"/>
</dbReference>
<dbReference type="GO" id="GO:0006874">
    <property type="term" value="P:intracellular calcium ion homeostasis"/>
    <property type="evidence" value="ECO:0007669"/>
    <property type="project" value="TreeGrafter"/>
</dbReference>
<reference evidence="2 3" key="1">
    <citation type="submission" date="2016-05" db="EMBL/GenBank/DDBJ databases">
        <title>A degradative enzymes factory behind the ericoid mycorrhizal symbiosis.</title>
        <authorList>
            <consortium name="DOE Joint Genome Institute"/>
            <person name="Martino E."/>
            <person name="Morin E."/>
            <person name="Grelet G."/>
            <person name="Kuo A."/>
            <person name="Kohler A."/>
            <person name="Daghino S."/>
            <person name="Barry K."/>
            <person name="Choi C."/>
            <person name="Cichocki N."/>
            <person name="Clum A."/>
            <person name="Copeland A."/>
            <person name="Hainaut M."/>
            <person name="Haridas S."/>
            <person name="Labutti K."/>
            <person name="Lindquist E."/>
            <person name="Lipzen A."/>
            <person name="Khouja H.-R."/>
            <person name="Murat C."/>
            <person name="Ohm R."/>
            <person name="Olson A."/>
            <person name="Spatafora J."/>
            <person name="Veneault-Fourrey C."/>
            <person name="Henrissat B."/>
            <person name="Grigoriev I."/>
            <person name="Martin F."/>
            <person name="Perotto S."/>
        </authorList>
    </citation>
    <scope>NUCLEOTIDE SEQUENCE [LARGE SCALE GENOMIC DNA]</scope>
    <source>
        <strain evidence="2 3">UAMH 7357</strain>
    </source>
</reference>
<dbReference type="PANTHER" id="PTHR31323:SF14">
    <property type="entry name" value="MECHANOSENSITIVE ION CHANNEL PROTEIN MSY2"/>
    <property type="match status" value="1"/>
</dbReference>
<evidence type="ECO:0000313" key="3">
    <source>
        <dbReference type="Proteomes" id="UP000235672"/>
    </source>
</evidence>
<evidence type="ECO:0000313" key="2">
    <source>
        <dbReference type="EMBL" id="PMD25978.1"/>
    </source>
</evidence>
<feature type="compositionally biased region" description="Polar residues" evidence="1">
    <location>
        <begin position="183"/>
        <end position="199"/>
    </location>
</feature>
<dbReference type="GO" id="GO:0005262">
    <property type="term" value="F:calcium channel activity"/>
    <property type="evidence" value="ECO:0007669"/>
    <property type="project" value="TreeGrafter"/>
</dbReference>
<dbReference type="EMBL" id="KZ613469">
    <property type="protein sequence ID" value="PMD25978.1"/>
    <property type="molecule type" value="Genomic_DNA"/>
</dbReference>
<accession>A0A2J6QI92</accession>
<name>A0A2J6QI92_9HELO</name>
<sequence length="253" mass="27327">MSDIETLRLEMEQFVRTPENIRDFQPNIVLRCVGVGSMDKMQLQLEVRHKSNWSNEQIWAARHSKLMCALVLALRKVPIFGPAGGAPPLGDPANPAYNVTVSDEIAAAAREKSAKDADSARVHPINSNESTTESGKSKDGKNIALDPIPETVAADSLNAIRLSEDPLRDEKTDNDDVGIIGDSSLQQNSLAPMPSSSANLELRKSKTPQGRRKAGLSATSRTSHAGESILSVMNTVPSHVVTGDIDQEAQVRI</sequence>
<feature type="region of interest" description="Disordered" evidence="1">
    <location>
        <begin position="109"/>
        <end position="148"/>
    </location>
</feature>
<feature type="compositionally biased region" description="Basic and acidic residues" evidence="1">
    <location>
        <begin position="109"/>
        <end position="121"/>
    </location>
</feature>
<gene>
    <name evidence="2" type="ORF">NA56DRAFT_655370</name>
</gene>